<feature type="compositionally biased region" description="Basic and acidic residues" evidence="1">
    <location>
        <begin position="9"/>
        <end position="24"/>
    </location>
</feature>
<proteinExistence type="predicted"/>
<feature type="region of interest" description="Disordered" evidence="1">
    <location>
        <begin position="1"/>
        <end position="57"/>
    </location>
</feature>
<feature type="compositionally biased region" description="Basic and acidic residues" evidence="1">
    <location>
        <begin position="33"/>
        <end position="55"/>
    </location>
</feature>
<name>A0A8H6N678_9PEZI</name>
<reference evidence="2" key="1">
    <citation type="journal article" date="2020" name="Phytopathology">
        <title>Genome Sequence Resources of Colletotrichum truncatum, C. plurivorum, C. musicola, and C. sojae: Four Species Pathogenic to Soybean (Glycine max).</title>
        <authorList>
            <person name="Rogerio F."/>
            <person name="Boufleur T.R."/>
            <person name="Ciampi-Guillardi M."/>
            <person name="Sukno S.A."/>
            <person name="Thon M.R."/>
            <person name="Massola Junior N.S."/>
            <person name="Baroncelli R."/>
        </authorList>
    </citation>
    <scope>NUCLEOTIDE SEQUENCE</scope>
    <source>
        <strain evidence="2">LFN0074</strain>
    </source>
</reference>
<evidence type="ECO:0000313" key="2">
    <source>
        <dbReference type="EMBL" id="KAF6821133.1"/>
    </source>
</evidence>
<accession>A0A8H6N678</accession>
<dbReference type="Proteomes" id="UP000639643">
    <property type="component" value="Unassembled WGS sequence"/>
</dbReference>
<organism evidence="2 3">
    <name type="scientific">Colletotrichum musicola</name>
    <dbReference type="NCBI Taxonomy" id="2175873"/>
    <lineage>
        <taxon>Eukaryota</taxon>
        <taxon>Fungi</taxon>
        <taxon>Dikarya</taxon>
        <taxon>Ascomycota</taxon>
        <taxon>Pezizomycotina</taxon>
        <taxon>Sordariomycetes</taxon>
        <taxon>Hypocreomycetidae</taxon>
        <taxon>Glomerellales</taxon>
        <taxon>Glomerellaceae</taxon>
        <taxon>Colletotrichum</taxon>
        <taxon>Colletotrichum orchidearum species complex</taxon>
    </lineage>
</organism>
<comment type="caution">
    <text evidence="2">The sequence shown here is derived from an EMBL/GenBank/DDBJ whole genome shotgun (WGS) entry which is preliminary data.</text>
</comment>
<gene>
    <name evidence="2" type="ORF">CMUS01_11447</name>
</gene>
<dbReference type="EMBL" id="WIGM01000582">
    <property type="protein sequence ID" value="KAF6821133.1"/>
    <property type="molecule type" value="Genomic_DNA"/>
</dbReference>
<feature type="region of interest" description="Disordered" evidence="1">
    <location>
        <begin position="78"/>
        <end position="101"/>
    </location>
</feature>
<sequence length="112" mass="12287">MPGSRRRGATRDATRRGFPTRDAKTCQTASTRDTTEFMVGDKDTTESTVGDKDTTESTVGDKLAMHEDQLPETRLRAKARASDDKTGAAATQNEGEPFGRPFLDLSANFVFR</sequence>
<keyword evidence="3" id="KW-1185">Reference proteome</keyword>
<dbReference type="AlphaFoldDB" id="A0A8H6N678"/>
<evidence type="ECO:0000256" key="1">
    <source>
        <dbReference type="SAM" id="MobiDB-lite"/>
    </source>
</evidence>
<evidence type="ECO:0000313" key="3">
    <source>
        <dbReference type="Proteomes" id="UP000639643"/>
    </source>
</evidence>
<protein>
    <submittedName>
        <fullName evidence="2">Uncharacterized protein</fullName>
    </submittedName>
</protein>